<gene>
    <name evidence="4" type="ORF">ACFQND_03765</name>
</gene>
<evidence type="ECO:0000256" key="2">
    <source>
        <dbReference type="PROSITE-ProRule" id="PRU00703"/>
    </source>
</evidence>
<proteinExistence type="predicted"/>
<sequence length="146" mass="15813">MAERTVFQSIPHRHVVSLPPQANVWEAACVMTRANCGSVLIIDATGVMQGILTERDLMTRVLAKSLDAAKTLVSEVMTHHPQCVPPEMTVSDAVLILLERGFRHLPIVSSAGQILGVFSIRDALPREIDSAASLAEFRDSLNDALG</sequence>
<dbReference type="Pfam" id="PF00571">
    <property type="entry name" value="CBS"/>
    <property type="match status" value="2"/>
</dbReference>
<evidence type="ECO:0000256" key="1">
    <source>
        <dbReference type="ARBA" id="ARBA00023122"/>
    </source>
</evidence>
<dbReference type="Gene3D" id="3.10.580.10">
    <property type="entry name" value="CBS-domain"/>
    <property type="match status" value="1"/>
</dbReference>
<dbReference type="SMART" id="SM00116">
    <property type="entry name" value="CBS"/>
    <property type="match status" value="2"/>
</dbReference>
<feature type="domain" description="CBS" evidence="3">
    <location>
        <begin position="77"/>
        <end position="133"/>
    </location>
</feature>
<dbReference type="SUPFAM" id="SSF54631">
    <property type="entry name" value="CBS-domain pair"/>
    <property type="match status" value="1"/>
</dbReference>
<dbReference type="InterPro" id="IPR000644">
    <property type="entry name" value="CBS_dom"/>
</dbReference>
<reference evidence="5" key="1">
    <citation type="journal article" date="2019" name="Int. J. Syst. Evol. Microbiol.">
        <title>The Global Catalogue of Microorganisms (GCM) 10K type strain sequencing project: providing services to taxonomists for standard genome sequencing and annotation.</title>
        <authorList>
            <consortium name="The Broad Institute Genomics Platform"/>
            <consortium name="The Broad Institute Genome Sequencing Center for Infectious Disease"/>
            <person name="Wu L."/>
            <person name="Ma J."/>
        </authorList>
    </citation>
    <scope>NUCLEOTIDE SEQUENCE [LARGE SCALE GENOMIC DNA]</scope>
    <source>
        <strain evidence="5">CCUG 39402</strain>
    </source>
</reference>
<comment type="caution">
    <text evidence="4">The sequence shown here is derived from an EMBL/GenBank/DDBJ whole genome shotgun (WGS) entry which is preliminary data.</text>
</comment>
<dbReference type="PANTHER" id="PTHR43080">
    <property type="entry name" value="CBS DOMAIN-CONTAINING PROTEIN CBSX3, MITOCHONDRIAL"/>
    <property type="match status" value="1"/>
</dbReference>
<keyword evidence="1 2" id="KW-0129">CBS domain</keyword>
<evidence type="ECO:0000313" key="5">
    <source>
        <dbReference type="Proteomes" id="UP001596270"/>
    </source>
</evidence>
<dbReference type="RefSeq" id="WP_371437408.1">
    <property type="nucleotide sequence ID" value="NZ_JBHSRS010000005.1"/>
</dbReference>
<keyword evidence="5" id="KW-1185">Reference proteome</keyword>
<dbReference type="Proteomes" id="UP001596270">
    <property type="component" value="Unassembled WGS sequence"/>
</dbReference>
<dbReference type="PANTHER" id="PTHR43080:SF2">
    <property type="entry name" value="CBS DOMAIN-CONTAINING PROTEIN"/>
    <property type="match status" value="1"/>
</dbReference>
<evidence type="ECO:0000259" key="3">
    <source>
        <dbReference type="PROSITE" id="PS51371"/>
    </source>
</evidence>
<dbReference type="PROSITE" id="PS51371">
    <property type="entry name" value="CBS"/>
    <property type="match status" value="2"/>
</dbReference>
<protein>
    <submittedName>
        <fullName evidence="4">Cyclic nucleotide-binding/CBS domain-containing protein</fullName>
    </submittedName>
</protein>
<feature type="domain" description="CBS" evidence="3">
    <location>
        <begin position="11"/>
        <end position="68"/>
    </location>
</feature>
<dbReference type="InterPro" id="IPR051257">
    <property type="entry name" value="Diverse_CBS-Domain"/>
</dbReference>
<name>A0ABW1TSZ5_9BURK</name>
<accession>A0ABW1TSZ5</accession>
<dbReference type="InterPro" id="IPR046342">
    <property type="entry name" value="CBS_dom_sf"/>
</dbReference>
<dbReference type="EMBL" id="JBHSRS010000005">
    <property type="protein sequence ID" value="MFC6280350.1"/>
    <property type="molecule type" value="Genomic_DNA"/>
</dbReference>
<organism evidence="4 5">
    <name type="scientific">Polaromonas aquatica</name>
    <dbReference type="NCBI Taxonomy" id="332657"/>
    <lineage>
        <taxon>Bacteria</taxon>
        <taxon>Pseudomonadati</taxon>
        <taxon>Pseudomonadota</taxon>
        <taxon>Betaproteobacteria</taxon>
        <taxon>Burkholderiales</taxon>
        <taxon>Comamonadaceae</taxon>
        <taxon>Polaromonas</taxon>
    </lineage>
</organism>
<evidence type="ECO:0000313" key="4">
    <source>
        <dbReference type="EMBL" id="MFC6280350.1"/>
    </source>
</evidence>